<comment type="caution">
    <text evidence="4">The sequence shown here is derived from an EMBL/GenBank/DDBJ whole genome shotgun (WGS) entry which is preliminary data.</text>
</comment>
<keyword evidence="1" id="KW-0812">Transmembrane</keyword>
<sequence>MKPDNTQKLIVKYITNSISAKELEKLDKLIQEPINEKEFWDFIKTNYRIDYNMKEFNTGESKKRLLDTIRMDKRVVFRRKFRKIFKYAAFAIFFLGMGYFIKQQLYKEHNKKTIVPKESFITLELGNGNVKVISEDGSSSVKDSQGEIVGSQVGKKLVYKKKNRSEKWVYNTLNVPYGKQFNLELSDGTVVYLNAGTSLKYPVKFLDGGQREVFLDGEAFFEVTENKKSPFIVNSGDMNVRVLGTKFNVSAYPEERNKVVVLVKGSVELYDKNRKKDRVGTTALKPGMKGNFDVERKNITTEPVITSIYTSWVDGELVFRNMAFSKILKRLERRYDVTIINKNVKLDNVEFNASFGNMPVGQIMEYFKSVYGIDYTVDQDRITIE</sequence>
<organism evidence="4 5">
    <name type="scientific">Pricia mediterranea</name>
    <dbReference type="NCBI Taxonomy" id="3076079"/>
    <lineage>
        <taxon>Bacteria</taxon>
        <taxon>Pseudomonadati</taxon>
        <taxon>Bacteroidota</taxon>
        <taxon>Flavobacteriia</taxon>
        <taxon>Flavobacteriales</taxon>
        <taxon>Flavobacteriaceae</taxon>
        <taxon>Pricia</taxon>
    </lineage>
</organism>
<feature type="domain" description="FecR protein" evidence="2">
    <location>
        <begin position="173"/>
        <end position="268"/>
    </location>
</feature>
<reference evidence="4 5" key="1">
    <citation type="submission" date="2023-09" db="EMBL/GenBank/DDBJ databases">
        <title>Novel taxa isolated from Blanes Bay.</title>
        <authorList>
            <person name="Rey-Velasco X."/>
            <person name="Lucena T."/>
        </authorList>
    </citation>
    <scope>NUCLEOTIDE SEQUENCE [LARGE SCALE GENOMIC DNA]</scope>
    <source>
        <strain evidence="4 5">S334</strain>
    </source>
</reference>
<dbReference type="EMBL" id="JAVTTP010000001">
    <property type="protein sequence ID" value="MDT7828020.1"/>
    <property type="molecule type" value="Genomic_DNA"/>
</dbReference>
<dbReference type="Proteomes" id="UP001250656">
    <property type="component" value="Unassembled WGS sequence"/>
</dbReference>
<evidence type="ECO:0000256" key="1">
    <source>
        <dbReference type="SAM" id="Phobius"/>
    </source>
</evidence>
<dbReference type="PANTHER" id="PTHR30273:SF2">
    <property type="entry name" value="PROTEIN FECR"/>
    <property type="match status" value="1"/>
</dbReference>
<dbReference type="Pfam" id="PF04773">
    <property type="entry name" value="FecR"/>
    <property type="match status" value="1"/>
</dbReference>
<keyword evidence="5" id="KW-1185">Reference proteome</keyword>
<keyword evidence="1" id="KW-0472">Membrane</keyword>
<dbReference type="InterPro" id="IPR032508">
    <property type="entry name" value="FecR_C"/>
</dbReference>
<proteinExistence type="predicted"/>
<evidence type="ECO:0000313" key="5">
    <source>
        <dbReference type="Proteomes" id="UP001250656"/>
    </source>
</evidence>
<name>A0ABU3L2Q0_9FLAO</name>
<feature type="domain" description="Protein FecR C-terminal" evidence="3">
    <location>
        <begin position="316"/>
        <end position="384"/>
    </location>
</feature>
<dbReference type="Gene3D" id="2.60.120.1440">
    <property type="match status" value="1"/>
</dbReference>
<protein>
    <submittedName>
        <fullName evidence="4">FecR domain-containing protein</fullName>
    </submittedName>
</protein>
<dbReference type="RefSeq" id="WP_314013150.1">
    <property type="nucleotide sequence ID" value="NZ_JAVTTP010000001.1"/>
</dbReference>
<evidence type="ECO:0000313" key="4">
    <source>
        <dbReference type="EMBL" id="MDT7828020.1"/>
    </source>
</evidence>
<dbReference type="InterPro" id="IPR012373">
    <property type="entry name" value="Ferrdict_sens_TM"/>
</dbReference>
<evidence type="ECO:0000259" key="2">
    <source>
        <dbReference type="Pfam" id="PF04773"/>
    </source>
</evidence>
<dbReference type="PANTHER" id="PTHR30273">
    <property type="entry name" value="PERIPLASMIC SIGNAL SENSOR AND SIGMA FACTOR ACTIVATOR FECR-RELATED"/>
    <property type="match status" value="1"/>
</dbReference>
<dbReference type="Pfam" id="PF16344">
    <property type="entry name" value="FecR_C"/>
    <property type="match status" value="1"/>
</dbReference>
<gene>
    <name evidence="4" type="ORF">RQM65_05000</name>
</gene>
<dbReference type="InterPro" id="IPR006860">
    <property type="entry name" value="FecR"/>
</dbReference>
<accession>A0ABU3L2Q0</accession>
<dbReference type="Gene3D" id="3.55.50.30">
    <property type="match status" value="1"/>
</dbReference>
<keyword evidence="1" id="KW-1133">Transmembrane helix</keyword>
<evidence type="ECO:0000259" key="3">
    <source>
        <dbReference type="Pfam" id="PF16344"/>
    </source>
</evidence>
<feature type="transmembrane region" description="Helical" evidence="1">
    <location>
        <begin position="84"/>
        <end position="101"/>
    </location>
</feature>